<comment type="subcellular location">
    <subcellularLocation>
        <location evidence="2">Cell membrane</location>
        <topology evidence="2">Multi-pass membrane protein</topology>
    </subcellularLocation>
</comment>
<dbReference type="EMBL" id="QFPW01000014">
    <property type="protein sequence ID" value="PZQ48015.1"/>
    <property type="molecule type" value="Genomic_DNA"/>
</dbReference>
<dbReference type="InterPro" id="IPR052168">
    <property type="entry name" value="Cytochrome_b561_oxidase"/>
</dbReference>
<comment type="cofactor">
    <cofactor evidence="1">
        <name>heme b</name>
        <dbReference type="ChEBI" id="CHEBI:60344"/>
    </cofactor>
</comment>
<keyword evidence="8" id="KW-0249">Electron transport</keyword>
<dbReference type="InterPro" id="IPR011577">
    <property type="entry name" value="Cyt_b561_bac/Ni-Hgenase"/>
</dbReference>
<keyword evidence="9 13" id="KW-1133">Transmembrane helix</keyword>
<dbReference type="Gene3D" id="1.20.950.20">
    <property type="entry name" value="Transmembrane di-heme cytochromes, Chain C"/>
    <property type="match status" value="1"/>
</dbReference>
<evidence type="ECO:0000256" key="3">
    <source>
        <dbReference type="ARBA" id="ARBA00022448"/>
    </source>
</evidence>
<comment type="similarity">
    <text evidence="12">Belongs to the cytochrome b561 family.</text>
</comment>
<protein>
    <submittedName>
        <fullName evidence="15">Cytochrome B</fullName>
    </submittedName>
</protein>
<dbReference type="Proteomes" id="UP000249185">
    <property type="component" value="Unassembled WGS sequence"/>
</dbReference>
<evidence type="ECO:0000313" key="15">
    <source>
        <dbReference type="EMBL" id="PZQ48015.1"/>
    </source>
</evidence>
<keyword evidence="7" id="KW-0479">Metal-binding</keyword>
<evidence type="ECO:0000256" key="5">
    <source>
        <dbReference type="ARBA" id="ARBA00022617"/>
    </source>
</evidence>
<dbReference type="GO" id="GO:0009055">
    <property type="term" value="F:electron transfer activity"/>
    <property type="evidence" value="ECO:0007669"/>
    <property type="project" value="InterPro"/>
</dbReference>
<dbReference type="PANTHER" id="PTHR30529">
    <property type="entry name" value="CYTOCHROME B561"/>
    <property type="match status" value="1"/>
</dbReference>
<feature type="transmembrane region" description="Helical" evidence="13">
    <location>
        <begin position="41"/>
        <end position="61"/>
    </location>
</feature>
<evidence type="ECO:0000256" key="6">
    <source>
        <dbReference type="ARBA" id="ARBA00022692"/>
    </source>
</evidence>
<evidence type="ECO:0000256" key="4">
    <source>
        <dbReference type="ARBA" id="ARBA00022475"/>
    </source>
</evidence>
<evidence type="ECO:0000256" key="11">
    <source>
        <dbReference type="ARBA" id="ARBA00023136"/>
    </source>
</evidence>
<evidence type="ECO:0000313" key="16">
    <source>
        <dbReference type="Proteomes" id="UP000249185"/>
    </source>
</evidence>
<proteinExistence type="inferred from homology"/>
<feature type="transmembrane region" description="Helical" evidence="13">
    <location>
        <begin position="81"/>
        <end position="102"/>
    </location>
</feature>
<feature type="transmembrane region" description="Helical" evidence="13">
    <location>
        <begin position="9"/>
        <end position="29"/>
    </location>
</feature>
<evidence type="ECO:0000256" key="9">
    <source>
        <dbReference type="ARBA" id="ARBA00022989"/>
    </source>
</evidence>
<dbReference type="GO" id="GO:0020037">
    <property type="term" value="F:heme binding"/>
    <property type="evidence" value="ECO:0007669"/>
    <property type="project" value="TreeGrafter"/>
</dbReference>
<dbReference type="GO" id="GO:0005886">
    <property type="term" value="C:plasma membrane"/>
    <property type="evidence" value="ECO:0007669"/>
    <property type="project" value="UniProtKB-SubCell"/>
</dbReference>
<dbReference type="GO" id="GO:0046872">
    <property type="term" value="F:metal ion binding"/>
    <property type="evidence" value="ECO:0007669"/>
    <property type="project" value="UniProtKB-KW"/>
</dbReference>
<organism evidence="15 16">
    <name type="scientific">Rhodovulum sulfidophilum</name>
    <name type="common">Rhodobacter sulfidophilus</name>
    <dbReference type="NCBI Taxonomy" id="35806"/>
    <lineage>
        <taxon>Bacteria</taxon>
        <taxon>Pseudomonadati</taxon>
        <taxon>Pseudomonadota</taxon>
        <taxon>Alphaproteobacteria</taxon>
        <taxon>Rhodobacterales</taxon>
        <taxon>Paracoccaceae</taxon>
        <taxon>Rhodovulum</taxon>
    </lineage>
</organism>
<evidence type="ECO:0000259" key="14">
    <source>
        <dbReference type="Pfam" id="PF01292"/>
    </source>
</evidence>
<gene>
    <name evidence="15" type="ORF">DI556_15925</name>
</gene>
<name>A0A2W5NBC0_RHOSU</name>
<dbReference type="AlphaFoldDB" id="A0A2W5NBC0"/>
<evidence type="ECO:0000256" key="12">
    <source>
        <dbReference type="ARBA" id="ARBA00037975"/>
    </source>
</evidence>
<evidence type="ECO:0000256" key="1">
    <source>
        <dbReference type="ARBA" id="ARBA00001970"/>
    </source>
</evidence>
<feature type="transmembrane region" description="Helical" evidence="13">
    <location>
        <begin position="142"/>
        <end position="160"/>
    </location>
</feature>
<evidence type="ECO:0000256" key="2">
    <source>
        <dbReference type="ARBA" id="ARBA00004651"/>
    </source>
</evidence>
<dbReference type="PANTHER" id="PTHR30529:SF1">
    <property type="entry name" value="CYTOCHROME B561 HOMOLOG 2"/>
    <property type="match status" value="1"/>
</dbReference>
<dbReference type="InterPro" id="IPR016174">
    <property type="entry name" value="Di-haem_cyt_TM"/>
</dbReference>
<keyword evidence="3" id="KW-0813">Transport</keyword>
<keyword evidence="11 13" id="KW-0472">Membrane</keyword>
<evidence type="ECO:0000256" key="8">
    <source>
        <dbReference type="ARBA" id="ARBA00022982"/>
    </source>
</evidence>
<dbReference type="Pfam" id="PF01292">
    <property type="entry name" value="Ni_hydr_CYTB"/>
    <property type="match status" value="1"/>
</dbReference>
<accession>A0A2W5NBC0</accession>
<evidence type="ECO:0000256" key="13">
    <source>
        <dbReference type="SAM" id="Phobius"/>
    </source>
</evidence>
<evidence type="ECO:0000256" key="7">
    <source>
        <dbReference type="ARBA" id="ARBA00022723"/>
    </source>
</evidence>
<evidence type="ECO:0000256" key="10">
    <source>
        <dbReference type="ARBA" id="ARBA00023004"/>
    </source>
</evidence>
<keyword evidence="10" id="KW-0408">Iron</keyword>
<reference evidence="15 16" key="1">
    <citation type="submission" date="2017-08" db="EMBL/GenBank/DDBJ databases">
        <title>Infants hospitalized years apart are colonized by the same room-sourced microbial strains.</title>
        <authorList>
            <person name="Brooks B."/>
            <person name="Olm M.R."/>
            <person name="Firek B.A."/>
            <person name="Baker R."/>
            <person name="Thomas B.C."/>
            <person name="Morowitz M.J."/>
            <person name="Banfield J.F."/>
        </authorList>
    </citation>
    <scope>NUCLEOTIDE SEQUENCE [LARGE SCALE GENOMIC DNA]</scope>
    <source>
        <strain evidence="15">S2_005_002_R2_34</strain>
    </source>
</reference>
<keyword evidence="5" id="KW-0349">Heme</keyword>
<dbReference type="SUPFAM" id="SSF81342">
    <property type="entry name" value="Transmembrane di-heme cytochromes"/>
    <property type="match status" value="1"/>
</dbReference>
<sequence>MGYGTVSRLFHWATVLIVFIMIPVGLTMVQDVPKPTRDKLFILHKGLGAVFLVLILARLAWRLGHPPPPPPADMPRAQRRAAATVHALLYLVLLVMAVSGYVRVTTGGFPIELLNALGVPPLLPKDEAVSKIASGIHDAGKTLLIILIALHIGAALYHGLARRDGILARMWPPWPRRSGV</sequence>
<keyword evidence="6 13" id="KW-0812">Transmembrane</keyword>
<feature type="domain" description="Cytochrome b561 bacterial/Ni-hydrogenase" evidence="14">
    <location>
        <begin position="3"/>
        <end position="172"/>
    </location>
</feature>
<keyword evidence="4" id="KW-1003">Cell membrane</keyword>
<dbReference type="GO" id="GO:0022904">
    <property type="term" value="P:respiratory electron transport chain"/>
    <property type="evidence" value="ECO:0007669"/>
    <property type="project" value="InterPro"/>
</dbReference>
<comment type="caution">
    <text evidence="15">The sequence shown here is derived from an EMBL/GenBank/DDBJ whole genome shotgun (WGS) entry which is preliminary data.</text>
</comment>